<sequence length="42" mass="5146">MSLDAFCEKYSERIKNRYLIYTKDFEANQNVMQLPVYMTMFL</sequence>
<dbReference type="AlphaFoldDB" id="E1KUT1"/>
<dbReference type="EMBL" id="AEDO01000076">
    <property type="protein sequence ID" value="EFL44775.1"/>
    <property type="molecule type" value="Genomic_DNA"/>
</dbReference>
<organism evidence="1 2">
    <name type="scientific">Prevotella disiens FB035-09AN</name>
    <dbReference type="NCBI Taxonomy" id="866771"/>
    <lineage>
        <taxon>Bacteria</taxon>
        <taxon>Pseudomonadati</taxon>
        <taxon>Bacteroidota</taxon>
        <taxon>Bacteroidia</taxon>
        <taxon>Bacteroidales</taxon>
        <taxon>Prevotellaceae</taxon>
        <taxon>Prevotella</taxon>
    </lineage>
</organism>
<gene>
    <name evidence="1" type="ORF">HMPREF9296_0646</name>
</gene>
<reference evidence="1 2" key="1">
    <citation type="submission" date="2010-08" db="EMBL/GenBank/DDBJ databases">
        <authorList>
            <person name="Durkin A.S."/>
            <person name="Madupu R."/>
            <person name="Torralba M."/>
            <person name="Gillis M."/>
            <person name="Methe B."/>
            <person name="Sutton G."/>
            <person name="Nelson K.E."/>
        </authorList>
    </citation>
    <scope>NUCLEOTIDE SEQUENCE [LARGE SCALE GENOMIC DNA]</scope>
    <source>
        <strain evidence="1 2">FB035-09AN</strain>
    </source>
</reference>
<protein>
    <submittedName>
        <fullName evidence="1">Uncharacterized protein</fullName>
    </submittedName>
</protein>
<dbReference type="STRING" id="866771.HMPREF9296_0646"/>
<dbReference type="Proteomes" id="UP000003610">
    <property type="component" value="Unassembled WGS sequence"/>
</dbReference>
<accession>E1KUT1</accession>
<comment type="caution">
    <text evidence="1">The sequence shown here is derived from an EMBL/GenBank/DDBJ whole genome shotgun (WGS) entry which is preliminary data.</text>
</comment>
<name>E1KUT1_9BACT</name>
<evidence type="ECO:0000313" key="2">
    <source>
        <dbReference type="Proteomes" id="UP000003610"/>
    </source>
</evidence>
<proteinExistence type="predicted"/>
<dbReference type="eggNOG" id="COG1373">
    <property type="taxonomic scope" value="Bacteria"/>
</dbReference>
<evidence type="ECO:0000313" key="1">
    <source>
        <dbReference type="EMBL" id="EFL44775.1"/>
    </source>
</evidence>